<reference evidence="1" key="2">
    <citation type="submission" date="2020-12" db="EMBL/GenBank/DDBJ databases">
        <authorList>
            <person name="Kanost M."/>
        </authorList>
    </citation>
    <scope>NUCLEOTIDE SEQUENCE</scope>
</reference>
<evidence type="ECO:0000313" key="1">
    <source>
        <dbReference type="EMBL" id="KAG6453378.1"/>
    </source>
</evidence>
<dbReference type="EMBL" id="JH668442">
    <property type="protein sequence ID" value="KAG6453378.1"/>
    <property type="molecule type" value="Genomic_DNA"/>
</dbReference>
<accession>A0A922CPS8</accession>
<sequence length="65" mass="8214">MKIYQFLTRFWSREFTFQYSHIVVTTEHDNCATLTPIYKSRYTYKTILIEFRLYRYYNRYPELHG</sequence>
<keyword evidence="2" id="KW-1185">Reference proteome</keyword>
<evidence type="ECO:0000313" key="2">
    <source>
        <dbReference type="Proteomes" id="UP000791440"/>
    </source>
</evidence>
<dbReference type="EMBL" id="JH668442">
    <property type="protein sequence ID" value="KAG6453379.1"/>
    <property type="molecule type" value="Genomic_DNA"/>
</dbReference>
<proteinExistence type="predicted"/>
<dbReference type="AlphaFoldDB" id="A0A922CPS8"/>
<reference evidence="1" key="1">
    <citation type="journal article" date="2016" name="Insect Biochem. Mol. Biol.">
        <title>Multifaceted biological insights from a draft genome sequence of the tobacco hornworm moth, Manduca sexta.</title>
        <authorList>
            <person name="Kanost M.R."/>
            <person name="Arrese E.L."/>
            <person name="Cao X."/>
            <person name="Chen Y.R."/>
            <person name="Chellapilla S."/>
            <person name="Goldsmith M.R."/>
            <person name="Grosse-Wilde E."/>
            <person name="Heckel D.G."/>
            <person name="Herndon N."/>
            <person name="Jiang H."/>
            <person name="Papanicolaou A."/>
            <person name="Qu J."/>
            <person name="Soulages J.L."/>
            <person name="Vogel H."/>
            <person name="Walters J."/>
            <person name="Waterhouse R.M."/>
            <person name="Ahn S.J."/>
            <person name="Almeida F.C."/>
            <person name="An C."/>
            <person name="Aqrawi P."/>
            <person name="Bretschneider A."/>
            <person name="Bryant W.B."/>
            <person name="Bucks S."/>
            <person name="Chao H."/>
            <person name="Chevignon G."/>
            <person name="Christen J.M."/>
            <person name="Clarke D.F."/>
            <person name="Dittmer N.T."/>
            <person name="Ferguson L.C.F."/>
            <person name="Garavelou S."/>
            <person name="Gordon K.H.J."/>
            <person name="Gunaratna R.T."/>
            <person name="Han Y."/>
            <person name="Hauser F."/>
            <person name="He Y."/>
            <person name="Heidel-Fischer H."/>
            <person name="Hirsh A."/>
            <person name="Hu Y."/>
            <person name="Jiang H."/>
            <person name="Kalra D."/>
            <person name="Klinner C."/>
            <person name="Konig C."/>
            <person name="Kovar C."/>
            <person name="Kroll A.R."/>
            <person name="Kuwar S.S."/>
            <person name="Lee S.L."/>
            <person name="Lehman R."/>
            <person name="Li K."/>
            <person name="Li Z."/>
            <person name="Liang H."/>
            <person name="Lovelace S."/>
            <person name="Lu Z."/>
            <person name="Mansfield J.H."/>
            <person name="McCulloch K.J."/>
            <person name="Mathew T."/>
            <person name="Morton B."/>
            <person name="Muzny D.M."/>
            <person name="Neunemann D."/>
            <person name="Ongeri F."/>
            <person name="Pauchet Y."/>
            <person name="Pu L.L."/>
            <person name="Pyrousis I."/>
            <person name="Rao X.J."/>
            <person name="Redding A."/>
            <person name="Roesel C."/>
            <person name="Sanchez-Gracia A."/>
            <person name="Schaack S."/>
            <person name="Shukla A."/>
            <person name="Tetreau G."/>
            <person name="Wang Y."/>
            <person name="Xiong G.H."/>
            <person name="Traut W."/>
            <person name="Walsh T.K."/>
            <person name="Worley K.C."/>
            <person name="Wu D."/>
            <person name="Wu W."/>
            <person name="Wu Y.Q."/>
            <person name="Zhang X."/>
            <person name="Zou Z."/>
            <person name="Zucker H."/>
            <person name="Briscoe A.D."/>
            <person name="Burmester T."/>
            <person name="Clem R.J."/>
            <person name="Feyereisen R."/>
            <person name="Grimmelikhuijzen C.J.P."/>
            <person name="Hamodrakas S.J."/>
            <person name="Hansson B.S."/>
            <person name="Huguet E."/>
            <person name="Jermiin L.S."/>
            <person name="Lan Q."/>
            <person name="Lehman H.K."/>
            <person name="Lorenzen M."/>
            <person name="Merzendorfer H."/>
            <person name="Michalopoulos I."/>
            <person name="Morton D.B."/>
            <person name="Muthukrishnan S."/>
            <person name="Oakeshott J.G."/>
            <person name="Palmer W."/>
            <person name="Park Y."/>
            <person name="Passarelli A.L."/>
            <person name="Rozas J."/>
            <person name="Schwartz L.M."/>
            <person name="Smith W."/>
            <person name="Southgate A."/>
            <person name="Vilcinskas A."/>
            <person name="Vogt R."/>
            <person name="Wang P."/>
            <person name="Werren J."/>
            <person name="Yu X.Q."/>
            <person name="Zhou J.J."/>
            <person name="Brown S.J."/>
            <person name="Scherer S.E."/>
            <person name="Richards S."/>
            <person name="Blissard G.W."/>
        </authorList>
    </citation>
    <scope>NUCLEOTIDE SEQUENCE</scope>
</reference>
<name>A0A922CPS8_MANSE</name>
<comment type="caution">
    <text evidence="1">The sequence shown here is derived from an EMBL/GenBank/DDBJ whole genome shotgun (WGS) entry which is preliminary data.</text>
</comment>
<protein>
    <submittedName>
        <fullName evidence="1">Uncharacterized protein</fullName>
    </submittedName>
</protein>
<dbReference type="Proteomes" id="UP000791440">
    <property type="component" value="Unassembled WGS sequence"/>
</dbReference>
<organism evidence="1 2">
    <name type="scientific">Manduca sexta</name>
    <name type="common">Tobacco hawkmoth</name>
    <name type="synonym">Tobacco hornworm</name>
    <dbReference type="NCBI Taxonomy" id="7130"/>
    <lineage>
        <taxon>Eukaryota</taxon>
        <taxon>Metazoa</taxon>
        <taxon>Ecdysozoa</taxon>
        <taxon>Arthropoda</taxon>
        <taxon>Hexapoda</taxon>
        <taxon>Insecta</taxon>
        <taxon>Pterygota</taxon>
        <taxon>Neoptera</taxon>
        <taxon>Endopterygota</taxon>
        <taxon>Lepidoptera</taxon>
        <taxon>Glossata</taxon>
        <taxon>Ditrysia</taxon>
        <taxon>Bombycoidea</taxon>
        <taxon>Sphingidae</taxon>
        <taxon>Sphinginae</taxon>
        <taxon>Sphingini</taxon>
        <taxon>Manduca</taxon>
    </lineage>
</organism>
<gene>
    <name evidence="1" type="ORF">O3G_MSEX008121</name>
</gene>